<dbReference type="Proteomes" id="UP001179361">
    <property type="component" value="Unassembled WGS sequence"/>
</dbReference>
<dbReference type="PANTHER" id="PTHR38593">
    <property type="entry name" value="BLR2558 PROTEIN"/>
    <property type="match status" value="1"/>
</dbReference>
<dbReference type="EMBL" id="JAJNOC010000003">
    <property type="protein sequence ID" value="MCD2517118.1"/>
    <property type="molecule type" value="Genomic_DNA"/>
</dbReference>
<keyword evidence="5" id="KW-1185">Reference proteome</keyword>
<dbReference type="RefSeq" id="WP_231058410.1">
    <property type="nucleotide sequence ID" value="NZ_JAJNOC010000003.1"/>
</dbReference>
<dbReference type="Gene3D" id="1.20.1260.10">
    <property type="match status" value="1"/>
</dbReference>
<name>A0ABS8Q5W9_9BURK</name>
<dbReference type="Pfam" id="PF13628">
    <property type="entry name" value="DUF4142"/>
    <property type="match status" value="1"/>
</dbReference>
<evidence type="ECO:0000259" key="3">
    <source>
        <dbReference type="Pfam" id="PF13628"/>
    </source>
</evidence>
<protein>
    <submittedName>
        <fullName evidence="4">DUF4142 domain-containing protein</fullName>
    </submittedName>
</protein>
<feature type="compositionally biased region" description="Polar residues" evidence="1">
    <location>
        <begin position="200"/>
        <end position="217"/>
    </location>
</feature>
<reference evidence="4" key="1">
    <citation type="submission" date="2021-11" db="EMBL/GenBank/DDBJ databases">
        <title>The complete genome of Massilia sp sp. G4R7.</title>
        <authorList>
            <person name="Liu L."/>
            <person name="Yue J."/>
            <person name="Yuan J."/>
            <person name="Yang F."/>
            <person name="Li L."/>
        </authorList>
    </citation>
    <scope>NUCLEOTIDE SEQUENCE</scope>
    <source>
        <strain evidence="4">G4R7</strain>
    </source>
</reference>
<feature type="signal peptide" evidence="2">
    <location>
        <begin position="1"/>
        <end position="30"/>
    </location>
</feature>
<accession>A0ABS8Q5W9</accession>
<organism evidence="4 5">
    <name type="scientific">Massilia phyllostachyos</name>
    <dbReference type="NCBI Taxonomy" id="2898585"/>
    <lineage>
        <taxon>Bacteria</taxon>
        <taxon>Pseudomonadati</taxon>
        <taxon>Pseudomonadota</taxon>
        <taxon>Betaproteobacteria</taxon>
        <taxon>Burkholderiales</taxon>
        <taxon>Oxalobacteraceae</taxon>
        <taxon>Telluria group</taxon>
        <taxon>Massilia</taxon>
    </lineage>
</organism>
<feature type="chain" id="PRO_5046427973" evidence="2">
    <location>
        <begin position="31"/>
        <end position="226"/>
    </location>
</feature>
<comment type="caution">
    <text evidence="4">The sequence shown here is derived from an EMBL/GenBank/DDBJ whole genome shotgun (WGS) entry which is preliminary data.</text>
</comment>
<feature type="compositionally biased region" description="Low complexity" evidence="1">
    <location>
        <begin position="35"/>
        <end position="53"/>
    </location>
</feature>
<feature type="region of interest" description="Disordered" evidence="1">
    <location>
        <begin position="200"/>
        <end position="226"/>
    </location>
</feature>
<dbReference type="PANTHER" id="PTHR38593:SF1">
    <property type="entry name" value="BLR2558 PROTEIN"/>
    <property type="match status" value="1"/>
</dbReference>
<dbReference type="InterPro" id="IPR012347">
    <property type="entry name" value="Ferritin-like"/>
</dbReference>
<feature type="domain" description="DUF4142" evidence="3">
    <location>
        <begin position="58"/>
        <end position="194"/>
    </location>
</feature>
<evidence type="ECO:0000256" key="1">
    <source>
        <dbReference type="SAM" id="MobiDB-lite"/>
    </source>
</evidence>
<proteinExistence type="predicted"/>
<evidence type="ECO:0000313" key="4">
    <source>
        <dbReference type="EMBL" id="MCD2517118.1"/>
    </source>
</evidence>
<evidence type="ECO:0000313" key="5">
    <source>
        <dbReference type="Proteomes" id="UP001179361"/>
    </source>
</evidence>
<evidence type="ECO:0000256" key="2">
    <source>
        <dbReference type="SAM" id="SignalP"/>
    </source>
</evidence>
<dbReference type="InterPro" id="IPR025419">
    <property type="entry name" value="DUF4142"/>
</dbReference>
<sequence>MQQQHRKQSLRTALPAVLMAAVFAAAPAHADKGQAATPAATPGAAPAGKAAPAKLDRADRKALEDLAESNLAEIAAARLALEKSQNAQVRAYAQRMIDEHTKAHAEVRALAQTKGVELPAEPNLTHKAKSKMLEALSGDIFDRTYIKQSGRRDHRATHEKLKSNMDKLKDPEVTALVTKMRPIVEQHLLAADEMIAKTARSATGTAGTPGNDTSTATGKEPTPMKK</sequence>
<keyword evidence="2" id="KW-0732">Signal</keyword>
<gene>
    <name evidence="4" type="ORF">LQ564_12455</name>
</gene>
<feature type="region of interest" description="Disordered" evidence="1">
    <location>
        <begin position="33"/>
        <end position="55"/>
    </location>
</feature>